<proteinExistence type="predicted"/>
<dbReference type="GeneID" id="39982854"/>
<feature type="compositionally biased region" description="Polar residues" evidence="4">
    <location>
        <begin position="46"/>
        <end position="58"/>
    </location>
</feature>
<dbReference type="GO" id="GO:1990904">
    <property type="term" value="C:ribonucleoprotein complex"/>
    <property type="evidence" value="ECO:0007669"/>
    <property type="project" value="InterPro"/>
</dbReference>
<dbReference type="GO" id="GO:0010629">
    <property type="term" value="P:negative regulation of gene expression"/>
    <property type="evidence" value="ECO:0007669"/>
    <property type="project" value="UniProtKB-ARBA"/>
</dbReference>
<reference evidence="6 7" key="1">
    <citation type="submission" date="2017-03" db="EMBL/GenBank/DDBJ databases">
        <title>An alternative strategy for trypanosome survival in the mammalian bloodstream revealed through genome and transcriptome analysis of the ubiquitous bovine parasite Trypanosoma (Megatrypanum) theileri.</title>
        <authorList>
            <person name="Kelly S."/>
            <person name="Ivens A."/>
            <person name="Mott A."/>
            <person name="O'Neill E."/>
            <person name="Emms D."/>
            <person name="Macleod O."/>
            <person name="Voorheis P."/>
            <person name="Matthews J."/>
            <person name="Matthews K."/>
            <person name="Carrington M."/>
        </authorList>
    </citation>
    <scope>NUCLEOTIDE SEQUENCE [LARGE SCALE GENOMIC DNA]</scope>
    <source>
        <strain evidence="6">Edinburgh</strain>
    </source>
</reference>
<dbReference type="InterPro" id="IPR050502">
    <property type="entry name" value="Euk_RNA-bind_prot"/>
</dbReference>
<evidence type="ECO:0000259" key="5">
    <source>
        <dbReference type="PROSITE" id="PS50102"/>
    </source>
</evidence>
<evidence type="ECO:0000256" key="3">
    <source>
        <dbReference type="PROSITE-ProRule" id="PRU00176"/>
    </source>
</evidence>
<protein>
    <submittedName>
        <fullName evidence="6">RNA-binding protein RBP-3</fullName>
    </submittedName>
</protein>
<dbReference type="PROSITE" id="PS50102">
    <property type="entry name" value="RRM"/>
    <property type="match status" value="1"/>
</dbReference>
<dbReference type="SMART" id="SM00360">
    <property type="entry name" value="RRM"/>
    <property type="match status" value="1"/>
</dbReference>
<keyword evidence="7" id="KW-1185">Reference proteome</keyword>
<evidence type="ECO:0000256" key="4">
    <source>
        <dbReference type="SAM" id="MobiDB-lite"/>
    </source>
</evidence>
<dbReference type="Proteomes" id="UP000192257">
    <property type="component" value="Unassembled WGS sequence"/>
</dbReference>
<evidence type="ECO:0000313" key="6">
    <source>
        <dbReference type="EMBL" id="ORC91823.1"/>
    </source>
</evidence>
<dbReference type="InterPro" id="IPR035979">
    <property type="entry name" value="RBD_domain_sf"/>
</dbReference>
<dbReference type="PANTHER" id="PTHR48025:SF1">
    <property type="entry name" value="RRM DOMAIN-CONTAINING PROTEIN"/>
    <property type="match status" value="1"/>
</dbReference>
<dbReference type="RefSeq" id="XP_028885889.1">
    <property type="nucleotide sequence ID" value="XM_029023074.1"/>
</dbReference>
<dbReference type="InterPro" id="IPR000504">
    <property type="entry name" value="RRM_dom"/>
</dbReference>
<dbReference type="AlphaFoldDB" id="A0A1X0P599"/>
<evidence type="ECO:0000256" key="2">
    <source>
        <dbReference type="ARBA" id="ARBA00022884"/>
    </source>
</evidence>
<dbReference type="GO" id="GO:0009967">
    <property type="term" value="P:positive regulation of signal transduction"/>
    <property type="evidence" value="ECO:0007669"/>
    <property type="project" value="UniProtKB-ARBA"/>
</dbReference>
<dbReference type="InterPro" id="IPR012677">
    <property type="entry name" value="Nucleotide-bd_a/b_plait_sf"/>
</dbReference>
<dbReference type="PANTHER" id="PTHR48025">
    <property type="entry name" value="OS02G0815200 PROTEIN"/>
    <property type="match status" value="1"/>
</dbReference>
<dbReference type="GO" id="GO:0003729">
    <property type="term" value="F:mRNA binding"/>
    <property type="evidence" value="ECO:0007669"/>
    <property type="project" value="TreeGrafter"/>
</dbReference>
<dbReference type="GO" id="GO:0005737">
    <property type="term" value="C:cytoplasm"/>
    <property type="evidence" value="ECO:0007669"/>
    <property type="project" value="UniProtKB-ARBA"/>
</dbReference>
<feature type="region of interest" description="Disordered" evidence="4">
    <location>
        <begin position="1"/>
        <end position="78"/>
    </location>
</feature>
<organism evidence="6 7">
    <name type="scientific">Trypanosoma theileri</name>
    <dbReference type="NCBI Taxonomy" id="67003"/>
    <lineage>
        <taxon>Eukaryota</taxon>
        <taxon>Discoba</taxon>
        <taxon>Euglenozoa</taxon>
        <taxon>Kinetoplastea</taxon>
        <taxon>Metakinetoplastina</taxon>
        <taxon>Trypanosomatida</taxon>
        <taxon>Trypanosomatidae</taxon>
        <taxon>Trypanosoma</taxon>
    </lineage>
</organism>
<dbReference type="Gene3D" id="3.30.70.330">
    <property type="match status" value="1"/>
</dbReference>
<keyword evidence="1" id="KW-0677">Repeat</keyword>
<evidence type="ECO:0000256" key="1">
    <source>
        <dbReference type="ARBA" id="ARBA00022737"/>
    </source>
</evidence>
<accession>A0A1X0P599</accession>
<dbReference type="OrthoDB" id="439808at2759"/>
<sequence>MDSGEENVSMEQKTSSPLIPPQEEQKQEQNQEQDQELQTQQKENVVESSATPRVTPQESVDEQPVSGGSFTPVYRPGCATDPDPLRNLIVNYLPPLMDEAELYHLFSQFGPIESVKIIYDKETKESRGYGFVKYLHFFSATYAINGLNGYHIVGKRLKVAYANVEAAMESYKALRTSAMCFSMEQQMALQAIFYQQILLARQQERQMQQ</sequence>
<feature type="compositionally biased region" description="Low complexity" evidence="4">
    <location>
        <begin position="30"/>
        <end position="43"/>
    </location>
</feature>
<dbReference type="EMBL" id="NBCO01000005">
    <property type="protein sequence ID" value="ORC91823.1"/>
    <property type="molecule type" value="Genomic_DNA"/>
</dbReference>
<gene>
    <name evidence="6" type="ORF">TM35_000054190</name>
</gene>
<dbReference type="PRINTS" id="PR00961">
    <property type="entry name" value="HUDSXLRNA"/>
</dbReference>
<evidence type="ECO:0000313" key="7">
    <source>
        <dbReference type="Proteomes" id="UP000192257"/>
    </source>
</evidence>
<dbReference type="InterPro" id="IPR002343">
    <property type="entry name" value="Hud_Sxl_RNA"/>
</dbReference>
<dbReference type="SUPFAM" id="SSF54928">
    <property type="entry name" value="RNA-binding domain, RBD"/>
    <property type="match status" value="1"/>
</dbReference>
<name>A0A1X0P599_9TRYP</name>
<comment type="caution">
    <text evidence="6">The sequence shown here is derived from an EMBL/GenBank/DDBJ whole genome shotgun (WGS) entry which is preliminary data.</text>
</comment>
<dbReference type="STRING" id="67003.A0A1X0P599"/>
<dbReference type="FunFam" id="3.30.70.330:FF:000383">
    <property type="entry name" value="Sex lethal, isoform D"/>
    <property type="match status" value="1"/>
</dbReference>
<feature type="domain" description="RRM" evidence="5">
    <location>
        <begin position="86"/>
        <end position="164"/>
    </location>
</feature>
<dbReference type="VEuPathDB" id="TriTrypDB:TM35_000054190"/>
<dbReference type="Pfam" id="PF00076">
    <property type="entry name" value="RRM_1"/>
    <property type="match status" value="1"/>
</dbReference>
<keyword evidence="2 3" id="KW-0694">RNA-binding</keyword>